<dbReference type="AlphaFoldDB" id="A0A4V2UTV0"/>
<dbReference type="EMBL" id="SMAD01000004">
    <property type="protein sequence ID" value="TCS87778.1"/>
    <property type="molecule type" value="Genomic_DNA"/>
</dbReference>
<accession>A0A4V2UTV0</accession>
<dbReference type="Proteomes" id="UP000295807">
    <property type="component" value="Unassembled WGS sequence"/>
</dbReference>
<sequence length="100" mass="11404">MTSDDYLPVPWDFREVLDEAIQKGVSGRIHYFSPEPQVERVEGRVDALKKETSGEYLLTDKGEKVRLDKIITLFGKPGPAFDDYESYGNACMNCHDDEDD</sequence>
<protein>
    <submittedName>
        <fullName evidence="1">Uncharacterized protein</fullName>
    </submittedName>
</protein>
<comment type="caution">
    <text evidence="1">The sequence shown here is derived from an EMBL/GenBank/DDBJ whole genome shotgun (WGS) entry which is preliminary data.</text>
</comment>
<evidence type="ECO:0000313" key="1">
    <source>
        <dbReference type="EMBL" id="TCS87778.1"/>
    </source>
</evidence>
<keyword evidence="2" id="KW-1185">Reference proteome</keyword>
<reference evidence="1 2" key="1">
    <citation type="submission" date="2019-03" db="EMBL/GenBank/DDBJ databases">
        <title>Genomic Encyclopedia of Type Strains, Phase IV (KMG-IV): sequencing the most valuable type-strain genomes for metagenomic binning, comparative biology and taxonomic classification.</title>
        <authorList>
            <person name="Goeker M."/>
        </authorList>
    </citation>
    <scope>NUCLEOTIDE SEQUENCE [LARGE SCALE GENOMIC DNA]</scope>
    <source>
        <strain evidence="1 2">DSM 21100</strain>
    </source>
</reference>
<name>A0A4V2UTV0_9SPHI</name>
<dbReference type="OrthoDB" id="5344363at2"/>
<dbReference type="RefSeq" id="WP_132128866.1">
    <property type="nucleotide sequence ID" value="NZ_CP042432.1"/>
</dbReference>
<organism evidence="1 2">
    <name type="scientific">Anseongella ginsenosidimutans</name>
    <dbReference type="NCBI Taxonomy" id="496056"/>
    <lineage>
        <taxon>Bacteria</taxon>
        <taxon>Pseudomonadati</taxon>
        <taxon>Bacteroidota</taxon>
        <taxon>Sphingobacteriia</taxon>
        <taxon>Sphingobacteriales</taxon>
        <taxon>Sphingobacteriaceae</taxon>
        <taxon>Anseongella</taxon>
    </lineage>
</organism>
<evidence type="ECO:0000313" key="2">
    <source>
        <dbReference type="Proteomes" id="UP000295807"/>
    </source>
</evidence>
<proteinExistence type="predicted"/>
<gene>
    <name evidence="1" type="ORF">EDD80_104126</name>
</gene>